<name>W0A6Y8_9SPHN</name>
<dbReference type="EMBL" id="CP006644">
    <property type="protein sequence ID" value="AHE53699.1"/>
    <property type="molecule type" value="Genomic_DNA"/>
</dbReference>
<dbReference type="STRING" id="1123269.NX02_09895"/>
<dbReference type="RefSeq" id="WP_025291934.1">
    <property type="nucleotide sequence ID" value="NZ_CP006644.1"/>
</dbReference>
<dbReference type="PATRIC" id="fig|1123269.5.peg.1923"/>
<dbReference type="Proteomes" id="UP000018851">
    <property type="component" value="Chromosome"/>
</dbReference>
<reference evidence="2 3" key="1">
    <citation type="submission" date="2013-07" db="EMBL/GenBank/DDBJ databases">
        <title>Completed genome of Sphingomonas sanxanigenens NX02.</title>
        <authorList>
            <person name="Ma T."/>
            <person name="Huang H."/>
            <person name="Wu M."/>
            <person name="Li X."/>
            <person name="Li G."/>
        </authorList>
    </citation>
    <scope>NUCLEOTIDE SEQUENCE [LARGE SCALE GENOMIC DNA]</scope>
    <source>
        <strain evidence="2 3">NX02</strain>
    </source>
</reference>
<protein>
    <submittedName>
        <fullName evidence="2">Uncharacterized protein</fullName>
    </submittedName>
</protein>
<dbReference type="HOGENOM" id="CLU_1336805_0_0_5"/>
<gene>
    <name evidence="2" type="ORF">NX02_09895</name>
</gene>
<evidence type="ECO:0000313" key="2">
    <source>
        <dbReference type="EMBL" id="AHE53699.1"/>
    </source>
</evidence>
<accession>W0A6Y8</accession>
<evidence type="ECO:0000256" key="1">
    <source>
        <dbReference type="SAM" id="MobiDB-lite"/>
    </source>
</evidence>
<organism evidence="2 3">
    <name type="scientific">Sphingomonas sanxanigenens DSM 19645 = NX02</name>
    <dbReference type="NCBI Taxonomy" id="1123269"/>
    <lineage>
        <taxon>Bacteria</taxon>
        <taxon>Pseudomonadati</taxon>
        <taxon>Pseudomonadota</taxon>
        <taxon>Alphaproteobacteria</taxon>
        <taxon>Sphingomonadales</taxon>
        <taxon>Sphingomonadaceae</taxon>
        <taxon>Sphingomonas</taxon>
    </lineage>
</organism>
<feature type="region of interest" description="Disordered" evidence="1">
    <location>
        <begin position="75"/>
        <end position="94"/>
    </location>
</feature>
<dbReference type="KEGG" id="ssan:NX02_09895"/>
<proteinExistence type="predicted"/>
<dbReference type="eggNOG" id="ENOG5032R1H">
    <property type="taxonomic scope" value="Bacteria"/>
</dbReference>
<dbReference type="AlphaFoldDB" id="W0A6Y8"/>
<sequence>MPSFTIESTYRLPVFRQRTYEAPTIDDACRLAIKDSDWTGQNEDHESCGPTYVTGIWPGVDTAYMVTACSVPTGFGEGETPPEPKGAAHPVAPSDASTVMPRCRHCGSADISRDANACWDDTAQAWSLLATYDSQTCQRCGADSNNLSLWVSVVEPGSTAALRWDVIQVLEDTSLAGNAAFQRFCDERHGRVPADGVATHWLKQPAT</sequence>
<keyword evidence="3" id="KW-1185">Reference proteome</keyword>
<evidence type="ECO:0000313" key="3">
    <source>
        <dbReference type="Proteomes" id="UP000018851"/>
    </source>
</evidence>